<feature type="chain" id="PRO_5033093598" description="Serine protease" evidence="7">
    <location>
        <begin position="36"/>
        <end position="627"/>
    </location>
</feature>
<evidence type="ECO:0000256" key="6">
    <source>
        <dbReference type="ARBA" id="ARBA00022825"/>
    </source>
</evidence>
<evidence type="ECO:0000256" key="8">
    <source>
        <dbReference type="SAM" id="MobiDB-lite"/>
    </source>
</evidence>
<dbReference type="InterPro" id="IPR036058">
    <property type="entry name" value="Kazal_dom_sf"/>
</dbReference>
<dbReference type="CDD" id="cd00104">
    <property type="entry name" value="KAZAL_FS"/>
    <property type="match status" value="1"/>
</dbReference>
<evidence type="ECO:0000313" key="11">
    <source>
        <dbReference type="EMBL" id="KAG2435584.1"/>
    </source>
</evidence>
<evidence type="ECO:0000256" key="5">
    <source>
        <dbReference type="ARBA" id="ARBA00022801"/>
    </source>
</evidence>
<evidence type="ECO:0000256" key="4">
    <source>
        <dbReference type="ARBA" id="ARBA00022729"/>
    </source>
</evidence>
<dbReference type="PANTHER" id="PTHR15462:SF8">
    <property type="entry name" value="SERINE PROTEASE"/>
    <property type="match status" value="1"/>
</dbReference>
<dbReference type="PANTHER" id="PTHR15462">
    <property type="entry name" value="SERINE PROTEASE"/>
    <property type="match status" value="1"/>
</dbReference>
<feature type="region of interest" description="Disordered" evidence="8">
    <location>
        <begin position="596"/>
        <end position="627"/>
    </location>
</feature>
<dbReference type="SMART" id="SM00280">
    <property type="entry name" value="KAZAL"/>
    <property type="match status" value="1"/>
</dbReference>
<dbReference type="OrthoDB" id="551340at2759"/>
<proteinExistence type="inferred from homology"/>
<feature type="region of interest" description="Disordered" evidence="8">
    <location>
        <begin position="138"/>
        <end position="159"/>
    </location>
</feature>
<keyword evidence="12" id="KW-1185">Reference proteome</keyword>
<feature type="compositionally biased region" description="Polar residues" evidence="8">
    <location>
        <begin position="318"/>
        <end position="333"/>
    </location>
</feature>
<feature type="compositionally biased region" description="Low complexity" evidence="8">
    <location>
        <begin position="596"/>
        <end position="605"/>
    </location>
</feature>
<reference evidence="11" key="1">
    <citation type="journal article" date="2020" name="bioRxiv">
        <title>Comparative genomics of Chlamydomonas.</title>
        <authorList>
            <person name="Craig R.J."/>
            <person name="Hasan A.R."/>
            <person name="Ness R.W."/>
            <person name="Keightley P.D."/>
        </authorList>
    </citation>
    <scope>NUCLEOTIDE SEQUENCE</scope>
    <source>
        <strain evidence="11">CCAP 11/173</strain>
    </source>
</reference>
<dbReference type="Proteomes" id="UP000613740">
    <property type="component" value="Unassembled WGS sequence"/>
</dbReference>
<feature type="region of interest" description="Disordered" evidence="8">
    <location>
        <begin position="312"/>
        <end position="339"/>
    </location>
</feature>
<comment type="caution">
    <text evidence="11">The sequence shown here is derived from an EMBL/GenBank/DDBJ whole genome shotgun (WGS) entry which is preliminary data.</text>
</comment>
<dbReference type="SUPFAM" id="SSF50494">
    <property type="entry name" value="Trypsin-like serine proteases"/>
    <property type="match status" value="1"/>
</dbReference>
<dbReference type="GO" id="GO:0006508">
    <property type="term" value="P:proteolysis"/>
    <property type="evidence" value="ECO:0007669"/>
    <property type="project" value="UniProtKB-KW"/>
</dbReference>
<dbReference type="GO" id="GO:0004252">
    <property type="term" value="F:serine-type endopeptidase activity"/>
    <property type="evidence" value="ECO:0007669"/>
    <property type="project" value="InterPro"/>
</dbReference>
<dbReference type="InterPro" id="IPR018114">
    <property type="entry name" value="TRYPSIN_HIS"/>
</dbReference>
<dbReference type="EC" id="3.4.21.-" evidence="7"/>
<evidence type="ECO:0000256" key="2">
    <source>
        <dbReference type="ARBA" id="ARBA00008764"/>
    </source>
</evidence>
<keyword evidence="3 7" id="KW-0645">Protease</keyword>
<evidence type="ECO:0000256" key="1">
    <source>
        <dbReference type="ARBA" id="ARBA00007664"/>
    </source>
</evidence>
<evidence type="ECO:0000256" key="7">
    <source>
        <dbReference type="RuleBase" id="RU004296"/>
    </source>
</evidence>
<dbReference type="AlphaFoldDB" id="A0A835W3D3"/>
<dbReference type="Pfam" id="PF07648">
    <property type="entry name" value="Kazal_2"/>
    <property type="match status" value="1"/>
</dbReference>
<gene>
    <name evidence="11" type="ORF">HYH02_011877</name>
</gene>
<feature type="compositionally biased region" description="Gly residues" evidence="8">
    <location>
        <begin position="223"/>
        <end position="233"/>
    </location>
</feature>
<dbReference type="InterPro" id="IPR050966">
    <property type="entry name" value="Glutamyl_endopeptidase"/>
</dbReference>
<dbReference type="InterPro" id="IPR043504">
    <property type="entry name" value="Peptidase_S1_PA_chymotrypsin"/>
</dbReference>
<feature type="domain" description="Kazal-like" evidence="10">
    <location>
        <begin position="41"/>
        <end position="87"/>
    </location>
</feature>
<feature type="domain" description="Peptidase S1" evidence="9">
    <location>
        <begin position="349"/>
        <end position="594"/>
    </location>
</feature>
<dbReference type="SUPFAM" id="SSF100895">
    <property type="entry name" value="Kazal-type serine protease inhibitors"/>
    <property type="match status" value="1"/>
</dbReference>
<keyword evidence="6 7" id="KW-0720">Serine protease</keyword>
<dbReference type="PROSITE" id="PS51465">
    <property type="entry name" value="KAZAL_2"/>
    <property type="match status" value="1"/>
</dbReference>
<dbReference type="InterPro" id="IPR002350">
    <property type="entry name" value="Kazal_dom"/>
</dbReference>
<name>A0A835W3D3_9CHLO</name>
<keyword evidence="5 7" id="KW-0378">Hydrolase</keyword>
<evidence type="ECO:0000256" key="3">
    <source>
        <dbReference type="ARBA" id="ARBA00022670"/>
    </source>
</evidence>
<dbReference type="PROSITE" id="PS00134">
    <property type="entry name" value="TRYPSIN_HIS"/>
    <property type="match status" value="1"/>
</dbReference>
<feature type="signal peptide" evidence="7">
    <location>
        <begin position="1"/>
        <end position="35"/>
    </location>
</feature>
<keyword evidence="4 7" id="KW-0732">Signal</keyword>
<comment type="similarity">
    <text evidence="2 7">Belongs to the peptidase S1B family.</text>
</comment>
<evidence type="ECO:0000259" key="9">
    <source>
        <dbReference type="PROSITE" id="PS50240"/>
    </source>
</evidence>
<dbReference type="Pfam" id="PF00089">
    <property type="entry name" value="Trypsin"/>
    <property type="match status" value="1"/>
</dbReference>
<dbReference type="EMBL" id="JAEHOD010000052">
    <property type="protein sequence ID" value="KAG2435584.1"/>
    <property type="molecule type" value="Genomic_DNA"/>
</dbReference>
<comment type="similarity">
    <text evidence="1">Belongs to the peptidase S1 family.</text>
</comment>
<dbReference type="InterPro" id="IPR009003">
    <property type="entry name" value="Peptidase_S1_PA"/>
</dbReference>
<dbReference type="Gene3D" id="2.40.10.10">
    <property type="entry name" value="Trypsin-like serine proteases"/>
    <property type="match status" value="2"/>
</dbReference>
<organism evidence="11 12">
    <name type="scientific">Chlamydomonas schloesseri</name>
    <dbReference type="NCBI Taxonomy" id="2026947"/>
    <lineage>
        <taxon>Eukaryota</taxon>
        <taxon>Viridiplantae</taxon>
        <taxon>Chlorophyta</taxon>
        <taxon>core chlorophytes</taxon>
        <taxon>Chlorophyceae</taxon>
        <taxon>CS clade</taxon>
        <taxon>Chlamydomonadales</taxon>
        <taxon>Chlamydomonadaceae</taxon>
        <taxon>Chlamydomonas</taxon>
    </lineage>
</organism>
<sequence>MSKTCCNGIDGLQALRSFLVVALWLLLGVSHLAGAVDSSLPEESFDCRAGCRKVFKPACGADGRTYASPCLAKCQGVQIAHHGPCEGETVLHPSNCHVVTDTDVAGRSSAVLTPRHLEAFAHEGYRYAGQLTLTGEPVRPQARSHSQRPAAGASPTGQQSLMRAMRVTREGHMYMADMDETVAAVLDDVISRNTNASDSAEPHVHALLHNLRQWRDYRAGGGAGGAGVAGNGGSKWKKGAAVGAGSGDAVGREHTLVPGLVDAKMAGSSAGSGIAAGAAASGGVASEEEQRRQKQKQAAASKAFWSFWGQQRKDEGQDSGQEQGSRQSDSAASTAGGLHSRQARRSLGIFDGDDRVDCPRTPTYPFTAVGQINVRDSTGNYVCSGALVGPDVVLTAAHCVFNRGAQTFYDKLDFAPARYRTLDGEVVNPFGVVPWSYVTVYQSYSTMSTADPNVYDVAVIKLSQRIGSQAGWMGVFEPCNAFAPSRYVALTAGYPSDQPPGSCKTTQCVVVQEPCTDGYLYHKCDTASGQSGSPMWMMAMTSQRKMGPYVRAVHNIEWVQEMPNGKSVSYINSAVSVTPDHYRSILAWIAPSFDTTSTTGSDTTTPMGPALPPPASSNGGAQYSVGR</sequence>
<dbReference type="Gene3D" id="3.30.60.30">
    <property type="match status" value="1"/>
</dbReference>
<dbReference type="InterPro" id="IPR008256">
    <property type="entry name" value="Peptidase_S1B"/>
</dbReference>
<protein>
    <recommendedName>
        <fullName evidence="7">Serine protease</fullName>
        <ecNumber evidence="7">3.4.21.-</ecNumber>
    </recommendedName>
</protein>
<evidence type="ECO:0000313" key="12">
    <source>
        <dbReference type="Proteomes" id="UP000613740"/>
    </source>
</evidence>
<evidence type="ECO:0000259" key="10">
    <source>
        <dbReference type="PROSITE" id="PS51465"/>
    </source>
</evidence>
<feature type="region of interest" description="Disordered" evidence="8">
    <location>
        <begin position="223"/>
        <end position="250"/>
    </location>
</feature>
<accession>A0A835W3D3</accession>
<dbReference type="InterPro" id="IPR001254">
    <property type="entry name" value="Trypsin_dom"/>
</dbReference>
<dbReference type="PROSITE" id="PS50240">
    <property type="entry name" value="TRYPSIN_DOM"/>
    <property type="match status" value="1"/>
</dbReference>
<dbReference type="PRINTS" id="PR00839">
    <property type="entry name" value="V8PROTEASE"/>
</dbReference>